<organism evidence="2 3">
    <name type="scientific">Lentinula lateritia</name>
    <dbReference type="NCBI Taxonomy" id="40482"/>
    <lineage>
        <taxon>Eukaryota</taxon>
        <taxon>Fungi</taxon>
        <taxon>Dikarya</taxon>
        <taxon>Basidiomycota</taxon>
        <taxon>Agaricomycotina</taxon>
        <taxon>Agaricomycetes</taxon>
        <taxon>Agaricomycetidae</taxon>
        <taxon>Agaricales</taxon>
        <taxon>Marasmiineae</taxon>
        <taxon>Omphalotaceae</taxon>
        <taxon>Lentinula</taxon>
    </lineage>
</organism>
<feature type="region of interest" description="Disordered" evidence="1">
    <location>
        <begin position="1"/>
        <end position="25"/>
    </location>
</feature>
<evidence type="ECO:0000313" key="3">
    <source>
        <dbReference type="Proteomes" id="UP001150217"/>
    </source>
</evidence>
<feature type="compositionally biased region" description="Polar residues" evidence="1">
    <location>
        <begin position="475"/>
        <end position="489"/>
    </location>
</feature>
<proteinExistence type="predicted"/>
<evidence type="ECO:0000256" key="1">
    <source>
        <dbReference type="SAM" id="MobiDB-lite"/>
    </source>
</evidence>
<feature type="compositionally biased region" description="Polar residues" evidence="1">
    <location>
        <begin position="523"/>
        <end position="532"/>
    </location>
</feature>
<reference evidence="2" key="1">
    <citation type="submission" date="2022-08" db="EMBL/GenBank/DDBJ databases">
        <title>A Global Phylogenomic Analysis of the Shiitake Genus Lentinula.</title>
        <authorList>
            <consortium name="DOE Joint Genome Institute"/>
            <person name="Sierra-Patev S."/>
            <person name="Min B."/>
            <person name="Naranjo-Ortiz M."/>
            <person name="Looney B."/>
            <person name="Konkel Z."/>
            <person name="Slot J.C."/>
            <person name="Sakamoto Y."/>
            <person name="Steenwyk J.L."/>
            <person name="Rokas A."/>
            <person name="Carro J."/>
            <person name="Camarero S."/>
            <person name="Ferreira P."/>
            <person name="Molpeceres G."/>
            <person name="Ruiz-Duenas F.J."/>
            <person name="Serrano A."/>
            <person name="Henrissat B."/>
            <person name="Drula E."/>
            <person name="Hughes K.W."/>
            <person name="Mata J.L."/>
            <person name="Ishikawa N.K."/>
            <person name="Vargas-Isla R."/>
            <person name="Ushijima S."/>
            <person name="Smith C.A."/>
            <person name="Ahrendt S."/>
            <person name="Andreopoulos W."/>
            <person name="He G."/>
            <person name="Labutti K."/>
            <person name="Lipzen A."/>
            <person name="Ng V."/>
            <person name="Riley R."/>
            <person name="Sandor L."/>
            <person name="Barry K."/>
            <person name="Martinez A.T."/>
            <person name="Xiao Y."/>
            <person name="Gibbons J.G."/>
            <person name="Terashima K."/>
            <person name="Grigoriev I.V."/>
            <person name="Hibbett D.S."/>
        </authorList>
    </citation>
    <scope>NUCLEOTIDE SEQUENCE</scope>
    <source>
        <strain evidence="2">RHP3577 ss4</strain>
    </source>
</reference>
<sequence length="644" mass="71663">MPPRYQRKIEEEVVEDSEPEREAARLEQLQTSKAMCSHFEKPSNSYTKATSQNFELSNSIIEISDDSLVESSPHVLNKRNMSDLPQSKFLGEVDNSIIDISDSSIELLQSAGTIPKPFAPKAAGSARLFVDLGDYNSELDNTLPELRLARYAHTSARPNKPKTNPSHSARTMSTSSGSSRSAIVKKITAQTLVQRLSDEFNADSISRLLMCVCCNLKWTTRKSVSQKLTHFKTCAKKHGVQDDTLVKLIRQGLMNSPAVQPKGKGTSIVVDDASPKTFFDEVMHDAAPKKRTKRQEVKSTVKDIEEMRNAILLKARAIVAKGNSDVRALREHGISEHSDGDLSTNLVPSSTPRFAKSSLAGRSGLQARYMFYNDGGTHESPPSSPNTFFSPFLPPIQQLPPSPPISSSGMGEVLQPLMDIDLHNLHTLSNTKYPVSRNSYSQSQSPIPTSSRPNQATLKISKTFGTPNSPPLTPSPQKVISLTSSASPPTYSPFKDRYYTSDEDMRQYMDDAYLHYDPEDNTHSPSTTNQPLRRTPSKLSPAPLSPKSKSRSRSTTAARKKPAIKEKIVIDAAWAEDIRNKIMKDTTLHLRILRLEPIHFDVFLSKIEGEDQQPSAKLKHHLREFLDKQAINFYGAEPVGRQRR</sequence>
<gene>
    <name evidence="2" type="ORF">C8R41DRAFT_189417</name>
</gene>
<feature type="region of interest" description="Disordered" evidence="1">
    <location>
        <begin position="432"/>
        <end position="497"/>
    </location>
</feature>
<dbReference type="Proteomes" id="UP001150217">
    <property type="component" value="Unassembled WGS sequence"/>
</dbReference>
<keyword evidence="3" id="KW-1185">Reference proteome</keyword>
<feature type="compositionally biased region" description="Polar residues" evidence="1">
    <location>
        <begin position="432"/>
        <end position="467"/>
    </location>
</feature>
<feature type="compositionally biased region" description="Basic residues" evidence="1">
    <location>
        <begin position="548"/>
        <end position="561"/>
    </location>
</feature>
<protein>
    <submittedName>
        <fullName evidence="2">Uncharacterized protein</fullName>
    </submittedName>
</protein>
<feature type="region of interest" description="Disordered" evidence="1">
    <location>
        <begin position="152"/>
        <end position="180"/>
    </location>
</feature>
<comment type="caution">
    <text evidence="2">The sequence shown here is derived from an EMBL/GenBank/DDBJ whole genome shotgun (WGS) entry which is preliminary data.</text>
</comment>
<evidence type="ECO:0000313" key="2">
    <source>
        <dbReference type="EMBL" id="KAJ4497825.1"/>
    </source>
</evidence>
<name>A0ABQ8VN59_9AGAR</name>
<dbReference type="EMBL" id="JANVFT010000019">
    <property type="protein sequence ID" value="KAJ4497825.1"/>
    <property type="molecule type" value="Genomic_DNA"/>
</dbReference>
<accession>A0ABQ8VN59</accession>
<feature type="compositionally biased region" description="Low complexity" evidence="1">
    <location>
        <begin position="166"/>
        <end position="180"/>
    </location>
</feature>
<feature type="compositionally biased region" description="Low complexity" evidence="1">
    <location>
        <begin position="537"/>
        <end position="547"/>
    </location>
</feature>
<feature type="region of interest" description="Disordered" evidence="1">
    <location>
        <begin position="515"/>
        <end position="561"/>
    </location>
</feature>